<reference evidence="2 3" key="1">
    <citation type="journal article" date="2024" name="Chem. Sci.">
        <title>Discovery of megapolipeptins by genome mining of a Burkholderiales bacteria collection.</title>
        <authorList>
            <person name="Paulo B.S."/>
            <person name="Recchia M.J.J."/>
            <person name="Lee S."/>
            <person name="Fergusson C.H."/>
            <person name="Romanowski S.B."/>
            <person name="Hernandez A."/>
            <person name="Krull N."/>
            <person name="Liu D.Y."/>
            <person name="Cavanagh H."/>
            <person name="Bos A."/>
            <person name="Gray C.A."/>
            <person name="Murphy B.T."/>
            <person name="Linington R.G."/>
            <person name="Eustaquio A.S."/>
        </authorList>
    </citation>
    <scope>NUCLEOTIDE SEQUENCE [LARGE SCALE GENOMIC DNA]</scope>
    <source>
        <strain evidence="2 3">RL21-008-BIB-B</strain>
    </source>
</reference>
<evidence type="ECO:0000313" key="2">
    <source>
        <dbReference type="EMBL" id="MFL9880869.1"/>
    </source>
</evidence>
<dbReference type="InterPro" id="IPR029058">
    <property type="entry name" value="AB_hydrolase_fold"/>
</dbReference>
<protein>
    <submittedName>
        <fullName evidence="2">Lysophospholipase</fullName>
    </submittedName>
</protein>
<evidence type="ECO:0000259" key="1">
    <source>
        <dbReference type="Pfam" id="PF12146"/>
    </source>
</evidence>
<dbReference type="EMBL" id="JAQQFR010000016">
    <property type="protein sequence ID" value="MFL9880869.1"/>
    <property type="molecule type" value="Genomic_DNA"/>
</dbReference>
<accession>A0ABW8ZCI3</accession>
<dbReference type="RefSeq" id="WP_408169873.1">
    <property type="nucleotide sequence ID" value="NZ_JAQQFR010000016.1"/>
</dbReference>
<proteinExistence type="predicted"/>
<dbReference type="InterPro" id="IPR022742">
    <property type="entry name" value="Hydrolase_4"/>
</dbReference>
<gene>
    <name evidence="2" type="ORF">PQR63_20895</name>
</gene>
<comment type="caution">
    <text evidence="2">The sequence shown here is derived from an EMBL/GenBank/DDBJ whole genome shotgun (WGS) entry which is preliminary data.</text>
</comment>
<dbReference type="Pfam" id="PF12146">
    <property type="entry name" value="Hydrolase_4"/>
    <property type="match status" value="1"/>
</dbReference>
<evidence type="ECO:0000313" key="3">
    <source>
        <dbReference type="Proteomes" id="UP001629214"/>
    </source>
</evidence>
<dbReference type="Gene3D" id="3.40.50.1820">
    <property type="entry name" value="alpha/beta hydrolase"/>
    <property type="match status" value="1"/>
</dbReference>
<organism evidence="2 3">
    <name type="scientific">Herbaspirillum rhizosphaerae</name>
    <dbReference type="NCBI Taxonomy" id="346179"/>
    <lineage>
        <taxon>Bacteria</taxon>
        <taxon>Pseudomonadati</taxon>
        <taxon>Pseudomonadota</taxon>
        <taxon>Betaproteobacteria</taxon>
        <taxon>Burkholderiales</taxon>
        <taxon>Oxalobacteraceae</taxon>
        <taxon>Herbaspirillum</taxon>
    </lineage>
</organism>
<dbReference type="InterPro" id="IPR051044">
    <property type="entry name" value="MAG_DAG_Lipase"/>
</dbReference>
<sequence>MQLNNENTGTVQASDGTTLFYREWRHAEPRGAIVLVHGLGEHGGRYAELAGLFHDAGLSVRIHDHRGHGKSGGARGSLRSDADFLTDLKLVFDDFAQQCNTTPFIFGHSLGGLVAARFATGGLSKVRGLLLSSPALAIRMSGFQKILLALTTRLAPGFAVPTSLPAELVSHDTAVVQRYRNDPLNHGKVAARVVNFMLSAMAQVQRDAGTFTLPLLLQIAGDDAFVDPQGSRSFFSRVPQVDKCLYCYDDAYHEIFNESKERRLRVQGDLQSWLALHLA</sequence>
<keyword evidence="3" id="KW-1185">Reference proteome</keyword>
<dbReference type="PANTHER" id="PTHR11614">
    <property type="entry name" value="PHOSPHOLIPASE-RELATED"/>
    <property type="match status" value="1"/>
</dbReference>
<feature type="domain" description="Serine aminopeptidase S33" evidence="1">
    <location>
        <begin position="28"/>
        <end position="259"/>
    </location>
</feature>
<dbReference type="Proteomes" id="UP001629214">
    <property type="component" value="Unassembled WGS sequence"/>
</dbReference>
<dbReference type="SUPFAM" id="SSF53474">
    <property type="entry name" value="alpha/beta-Hydrolases"/>
    <property type="match status" value="1"/>
</dbReference>
<name>A0ABW8ZCI3_9BURK</name>